<accession>A0A9P8JYQ7</accession>
<comment type="similarity">
    <text evidence="1 3">Belongs to the short-chain dehydrogenases/reductases (SDR) family.</text>
</comment>
<dbReference type="EMBL" id="JAHFXS010000434">
    <property type="protein sequence ID" value="KAG9985002.1"/>
    <property type="molecule type" value="Genomic_DNA"/>
</dbReference>
<dbReference type="PRINTS" id="PR00080">
    <property type="entry name" value="SDRFAMILY"/>
</dbReference>
<sequence length="344" mass="37789">MVNDPNTLFRLPLNYLHYISYIAVASSPCNLLNVTAFNIMKDLDLTQLPSQAGKIILVTGGTSGLGRELVKCLAALGPAKIFFTGRNQARADEILADLNHRYPNVQTKFAQIDLASLSDIQRAVQLLIPQLDGRLDVLICNAGIMATPPGLSPDGYEIQWATNFLGHALLTKYLLPILTTTASSFGDARIINTTSEGLMLAPTDKGIVFGDLKTKQEYGFGARWRRYGQSKLAQVLYTSQLAQRYPTVSSIAIHPGVVGTDLVSKLGWADWLLVYATAKVIKPEDGCKNSMWGATVPRKAIQNGAYYSPIAEPGKQTKWTQDEDLGNRLWHWTEEALRPFVGHA</sequence>
<reference evidence="4" key="2">
    <citation type="submission" date="2021-08" db="EMBL/GenBank/DDBJ databases">
        <authorList>
            <person name="Gostincar C."/>
            <person name="Sun X."/>
            <person name="Song Z."/>
            <person name="Gunde-Cimerman N."/>
        </authorList>
    </citation>
    <scope>NUCLEOTIDE SEQUENCE</scope>
    <source>
        <strain evidence="4">EXF-9298</strain>
    </source>
</reference>
<dbReference type="AlphaFoldDB" id="A0A9P8JYQ7"/>
<evidence type="ECO:0000313" key="4">
    <source>
        <dbReference type="EMBL" id="KAG9985002.1"/>
    </source>
</evidence>
<evidence type="ECO:0000256" key="2">
    <source>
        <dbReference type="ARBA" id="ARBA00023002"/>
    </source>
</evidence>
<protein>
    <recommendedName>
        <fullName evidence="6">Oxidoreductase</fullName>
    </recommendedName>
</protein>
<dbReference type="GO" id="GO:0016491">
    <property type="term" value="F:oxidoreductase activity"/>
    <property type="evidence" value="ECO:0007669"/>
    <property type="project" value="UniProtKB-KW"/>
</dbReference>
<feature type="non-terminal residue" evidence="4">
    <location>
        <position position="344"/>
    </location>
</feature>
<dbReference type="PRINTS" id="PR00081">
    <property type="entry name" value="GDHRDH"/>
</dbReference>
<proteinExistence type="inferred from homology"/>
<dbReference type="InterPro" id="IPR036291">
    <property type="entry name" value="NAD(P)-bd_dom_sf"/>
</dbReference>
<dbReference type="InterPro" id="IPR002347">
    <property type="entry name" value="SDR_fam"/>
</dbReference>
<dbReference type="Gene3D" id="3.40.50.720">
    <property type="entry name" value="NAD(P)-binding Rossmann-like Domain"/>
    <property type="match status" value="1"/>
</dbReference>
<dbReference type="SUPFAM" id="SSF51735">
    <property type="entry name" value="NAD(P)-binding Rossmann-fold domains"/>
    <property type="match status" value="1"/>
</dbReference>
<evidence type="ECO:0000313" key="5">
    <source>
        <dbReference type="Proteomes" id="UP000729357"/>
    </source>
</evidence>
<keyword evidence="5" id="KW-1185">Reference proteome</keyword>
<dbReference type="Pfam" id="PF00106">
    <property type="entry name" value="adh_short"/>
    <property type="match status" value="1"/>
</dbReference>
<dbReference type="PANTHER" id="PTHR24320">
    <property type="entry name" value="RETINOL DEHYDROGENASE"/>
    <property type="match status" value="1"/>
</dbReference>
<dbReference type="PANTHER" id="PTHR24320:SF154">
    <property type="entry name" value="OXIDOREDUCTASE, SHORT-CHAIN DEHYDROGENASE_REDUCTASE FAMILY (AFU_ORTHOLOGUE AFUA_2G04560)"/>
    <property type="match status" value="1"/>
</dbReference>
<dbReference type="Proteomes" id="UP000729357">
    <property type="component" value="Unassembled WGS sequence"/>
</dbReference>
<evidence type="ECO:0008006" key="6">
    <source>
        <dbReference type="Google" id="ProtNLM"/>
    </source>
</evidence>
<keyword evidence="2" id="KW-0560">Oxidoreductase</keyword>
<gene>
    <name evidence="4" type="ORF">KCU98_g5022</name>
</gene>
<evidence type="ECO:0000256" key="3">
    <source>
        <dbReference type="RuleBase" id="RU000363"/>
    </source>
</evidence>
<reference evidence="4" key="1">
    <citation type="journal article" date="2021" name="J Fungi (Basel)">
        <title>Virulence traits and population genomics of the black yeast Aureobasidium melanogenum.</title>
        <authorList>
            <person name="Cernosa A."/>
            <person name="Sun X."/>
            <person name="Gostincar C."/>
            <person name="Fang C."/>
            <person name="Gunde-Cimerman N."/>
            <person name="Song Z."/>
        </authorList>
    </citation>
    <scope>NUCLEOTIDE SEQUENCE</scope>
    <source>
        <strain evidence="4">EXF-9298</strain>
    </source>
</reference>
<comment type="caution">
    <text evidence="4">The sequence shown here is derived from an EMBL/GenBank/DDBJ whole genome shotgun (WGS) entry which is preliminary data.</text>
</comment>
<organism evidence="4 5">
    <name type="scientific">Aureobasidium melanogenum</name>
    <name type="common">Aureobasidium pullulans var. melanogenum</name>
    <dbReference type="NCBI Taxonomy" id="46634"/>
    <lineage>
        <taxon>Eukaryota</taxon>
        <taxon>Fungi</taxon>
        <taxon>Dikarya</taxon>
        <taxon>Ascomycota</taxon>
        <taxon>Pezizomycotina</taxon>
        <taxon>Dothideomycetes</taxon>
        <taxon>Dothideomycetidae</taxon>
        <taxon>Dothideales</taxon>
        <taxon>Saccotheciaceae</taxon>
        <taxon>Aureobasidium</taxon>
    </lineage>
</organism>
<name>A0A9P8JYQ7_AURME</name>
<evidence type="ECO:0000256" key="1">
    <source>
        <dbReference type="ARBA" id="ARBA00006484"/>
    </source>
</evidence>